<gene>
    <name evidence="1" type="ORF">OFLC_LOCUS1905</name>
</gene>
<evidence type="ECO:0000313" key="3">
    <source>
        <dbReference type="WBParaSite" id="OFLC_0000190401-mRNA-1"/>
    </source>
</evidence>
<organism evidence="3">
    <name type="scientific">Onchocerca flexuosa</name>
    <dbReference type="NCBI Taxonomy" id="387005"/>
    <lineage>
        <taxon>Eukaryota</taxon>
        <taxon>Metazoa</taxon>
        <taxon>Ecdysozoa</taxon>
        <taxon>Nematoda</taxon>
        <taxon>Chromadorea</taxon>
        <taxon>Rhabditida</taxon>
        <taxon>Spirurina</taxon>
        <taxon>Spiruromorpha</taxon>
        <taxon>Filarioidea</taxon>
        <taxon>Onchocercidae</taxon>
        <taxon>Onchocerca</taxon>
    </lineage>
</organism>
<dbReference type="AlphaFoldDB" id="A0A183H345"/>
<reference evidence="3" key="1">
    <citation type="submission" date="2016-06" db="UniProtKB">
        <authorList>
            <consortium name="WormBaseParasite"/>
        </authorList>
    </citation>
    <scope>IDENTIFICATION</scope>
</reference>
<dbReference type="EMBL" id="UZAJ01001004">
    <property type="protein sequence ID" value="VDO31209.1"/>
    <property type="molecule type" value="Genomic_DNA"/>
</dbReference>
<evidence type="ECO:0000313" key="1">
    <source>
        <dbReference type="EMBL" id="VDO31209.1"/>
    </source>
</evidence>
<protein>
    <submittedName>
        <fullName evidence="3">Secreted protein</fullName>
    </submittedName>
</protein>
<dbReference type="WBParaSite" id="OFLC_0000190401-mRNA-1">
    <property type="protein sequence ID" value="OFLC_0000190401-mRNA-1"/>
    <property type="gene ID" value="OFLC_0000190401"/>
</dbReference>
<sequence length="82" mass="9523">MISQTELILLQWLNPTSTETDTIDNTPKAAMRENTFQFFRPHIVYTGRNDTNQRETRATHVDTRTVHTNTGTKQTNFDALLR</sequence>
<dbReference type="Proteomes" id="UP000267606">
    <property type="component" value="Unassembled WGS sequence"/>
</dbReference>
<keyword evidence="2" id="KW-1185">Reference proteome</keyword>
<reference evidence="1 2" key="2">
    <citation type="submission" date="2018-11" db="EMBL/GenBank/DDBJ databases">
        <authorList>
            <consortium name="Pathogen Informatics"/>
        </authorList>
    </citation>
    <scope>NUCLEOTIDE SEQUENCE [LARGE SCALE GENOMIC DNA]</scope>
</reference>
<name>A0A183H345_9BILA</name>
<proteinExistence type="predicted"/>
<evidence type="ECO:0000313" key="2">
    <source>
        <dbReference type="Proteomes" id="UP000267606"/>
    </source>
</evidence>
<accession>A0A183H345</accession>